<evidence type="ECO:0000313" key="1">
    <source>
        <dbReference type="EMBL" id="NGY63242.1"/>
    </source>
</evidence>
<evidence type="ECO:0000313" key="2">
    <source>
        <dbReference type="Proteomes" id="UP000481360"/>
    </source>
</evidence>
<organism evidence="1 2">
    <name type="scientific">Lentzea alba</name>
    <dbReference type="NCBI Taxonomy" id="2714351"/>
    <lineage>
        <taxon>Bacteria</taxon>
        <taxon>Bacillati</taxon>
        <taxon>Actinomycetota</taxon>
        <taxon>Actinomycetes</taxon>
        <taxon>Pseudonocardiales</taxon>
        <taxon>Pseudonocardiaceae</taxon>
        <taxon>Lentzea</taxon>
    </lineage>
</organism>
<evidence type="ECO:0008006" key="3">
    <source>
        <dbReference type="Google" id="ProtNLM"/>
    </source>
</evidence>
<accession>A0A7C9RXU0</accession>
<proteinExistence type="predicted"/>
<dbReference type="InterPro" id="IPR003462">
    <property type="entry name" value="ODC_Mu_crystall"/>
</dbReference>
<comment type="caution">
    <text evidence="1">The sequence shown here is derived from an EMBL/GenBank/DDBJ whole genome shotgun (WGS) entry which is preliminary data.</text>
</comment>
<dbReference type="RefSeq" id="WP_166051433.1">
    <property type="nucleotide sequence ID" value="NZ_JAAMPJ010000009.1"/>
</dbReference>
<dbReference type="Gene3D" id="3.40.50.720">
    <property type="entry name" value="NAD(P)-binding Rossmann-like Domain"/>
    <property type="match status" value="1"/>
</dbReference>
<dbReference type="Pfam" id="PF02423">
    <property type="entry name" value="OCD_Mu_crystall"/>
    <property type="match status" value="1"/>
</dbReference>
<keyword evidence="2" id="KW-1185">Reference proteome</keyword>
<name>A0A7C9RXU0_9PSEU</name>
<dbReference type="Proteomes" id="UP000481360">
    <property type="component" value="Unassembled WGS sequence"/>
</dbReference>
<sequence length="294" mass="30707">MNALTLRLSNDDLRHVVQDVDAVQAMATALITRSAGREDLSSLAAEGAAVRNDGETAIYETPEDGERCVMPAAGLRDYRLAVLTALATRHLLVPGVVTASVIGSGFALELQLAVLRTHVPNVSHVAVAVIGDEPLDQAVLDRLDRDGIGYSLVETPADAMFGATLVVLAGSTRLGTTRLAKGAVFVNATGVDLPPALLDGVHAVFVDDPEGLADSDRTFVRTHPGRRRFGRGHRSPSVVADLGRVLAGEHPGRTDHDHVLLVELIGGGTELDPVLAGRIHQAAAAAGLGTFVGN</sequence>
<dbReference type="InterPro" id="IPR036291">
    <property type="entry name" value="NAD(P)-bd_dom_sf"/>
</dbReference>
<dbReference type="EMBL" id="JAAMPJ010000009">
    <property type="protein sequence ID" value="NGY63242.1"/>
    <property type="molecule type" value="Genomic_DNA"/>
</dbReference>
<protein>
    <recommendedName>
        <fullName evidence="3">Ornithine cyclodeaminase</fullName>
    </recommendedName>
</protein>
<reference evidence="1 2" key="1">
    <citation type="submission" date="2020-03" db="EMBL/GenBank/DDBJ databases">
        <title>Isolation and identification of active actinomycetes.</title>
        <authorList>
            <person name="Sun X."/>
        </authorList>
    </citation>
    <scope>NUCLEOTIDE SEQUENCE [LARGE SCALE GENOMIC DNA]</scope>
    <source>
        <strain evidence="1 2">NEAU-D13</strain>
    </source>
</reference>
<dbReference type="SUPFAM" id="SSF51735">
    <property type="entry name" value="NAD(P)-binding Rossmann-fold domains"/>
    <property type="match status" value="1"/>
</dbReference>
<dbReference type="AlphaFoldDB" id="A0A7C9RXU0"/>
<gene>
    <name evidence="1" type="ORF">G7043_30410</name>
</gene>